<reference evidence="2 3" key="1">
    <citation type="submission" date="2019-07" db="EMBL/GenBank/DDBJ databases">
        <title>Whole genome shotgun sequence of Pseudonocardia sulfidoxydans NBRC 16205.</title>
        <authorList>
            <person name="Hosoyama A."/>
            <person name="Uohara A."/>
            <person name="Ohji S."/>
            <person name="Ichikawa N."/>
        </authorList>
    </citation>
    <scope>NUCLEOTIDE SEQUENCE [LARGE SCALE GENOMIC DNA]</scope>
    <source>
        <strain evidence="2 3">NBRC 16205</strain>
    </source>
</reference>
<feature type="compositionally biased region" description="Basic and acidic residues" evidence="1">
    <location>
        <begin position="51"/>
        <end position="67"/>
    </location>
</feature>
<evidence type="ECO:0000313" key="2">
    <source>
        <dbReference type="EMBL" id="GEL25662.1"/>
    </source>
</evidence>
<gene>
    <name evidence="2" type="ORF">PSU4_46160</name>
</gene>
<dbReference type="Proteomes" id="UP000321685">
    <property type="component" value="Unassembled WGS sequence"/>
</dbReference>
<accession>A0A511DLH6</accession>
<protein>
    <submittedName>
        <fullName evidence="2">Uncharacterized protein</fullName>
    </submittedName>
</protein>
<evidence type="ECO:0000256" key="1">
    <source>
        <dbReference type="SAM" id="MobiDB-lite"/>
    </source>
</evidence>
<feature type="region of interest" description="Disordered" evidence="1">
    <location>
        <begin position="50"/>
        <end position="83"/>
    </location>
</feature>
<evidence type="ECO:0000313" key="3">
    <source>
        <dbReference type="Proteomes" id="UP000321685"/>
    </source>
</evidence>
<proteinExistence type="predicted"/>
<keyword evidence="3" id="KW-1185">Reference proteome</keyword>
<dbReference type="EMBL" id="BJVJ01000060">
    <property type="protein sequence ID" value="GEL25662.1"/>
    <property type="molecule type" value="Genomic_DNA"/>
</dbReference>
<organism evidence="2 3">
    <name type="scientific">Pseudonocardia sulfidoxydans NBRC 16205</name>
    <dbReference type="NCBI Taxonomy" id="1223511"/>
    <lineage>
        <taxon>Bacteria</taxon>
        <taxon>Bacillati</taxon>
        <taxon>Actinomycetota</taxon>
        <taxon>Actinomycetes</taxon>
        <taxon>Pseudonocardiales</taxon>
        <taxon>Pseudonocardiaceae</taxon>
        <taxon>Pseudonocardia</taxon>
    </lineage>
</organism>
<comment type="caution">
    <text evidence="2">The sequence shown here is derived from an EMBL/GenBank/DDBJ whole genome shotgun (WGS) entry which is preliminary data.</text>
</comment>
<dbReference type="RefSeq" id="WP_147112280.1">
    <property type="nucleotide sequence ID" value="NZ_BJVJ01000060.1"/>
</dbReference>
<sequence length="83" mass="8907">MNATPLELVDCPACGAPAEVVDRFTLSSTDGPVEHVKVRCVLRHHFTMLAEPRRTPQPDGEAADRIDPSQAPGTGTAQSRPET</sequence>
<feature type="compositionally biased region" description="Polar residues" evidence="1">
    <location>
        <begin position="71"/>
        <end position="83"/>
    </location>
</feature>
<name>A0A511DLH6_9PSEU</name>
<dbReference type="OrthoDB" id="3701098at2"/>
<dbReference type="AlphaFoldDB" id="A0A511DLH6"/>